<gene>
    <name evidence="1" type="ORF">Prudu_623S000100</name>
</gene>
<dbReference type="InterPro" id="IPR009291">
    <property type="entry name" value="Vps62"/>
</dbReference>
<dbReference type="PANTHER" id="PTHR48152">
    <property type="entry name" value="F1C9.34 PROTEIN"/>
    <property type="match status" value="1"/>
</dbReference>
<protein>
    <submittedName>
        <fullName evidence="1">Uncharacterized protein</fullName>
    </submittedName>
</protein>
<dbReference type="EMBL" id="AP020960">
    <property type="protein sequence ID" value="BBN68885.1"/>
    <property type="molecule type" value="Genomic_DNA"/>
</dbReference>
<accession>A0A5H2XRT8</accession>
<proteinExistence type="predicted"/>
<dbReference type="Pfam" id="PF06101">
    <property type="entry name" value="Vps62"/>
    <property type="match status" value="1"/>
</dbReference>
<reference evidence="1" key="1">
    <citation type="journal article" date="2019" name="Science">
        <title>Mutation of a bHLH transcription factor allowed almond domestication.</title>
        <authorList>
            <person name="Sanchez-Perez R."/>
            <person name="Pavan S."/>
            <person name="Mazzeo R."/>
            <person name="Moldovan C."/>
            <person name="Aiese Cigliano R."/>
            <person name="Del Cueto J."/>
            <person name="Ricciardi F."/>
            <person name="Lotti C."/>
            <person name="Ricciardi L."/>
            <person name="Dicenta F."/>
            <person name="Lopez-Marques R.L."/>
            <person name="Lindberg Moller B."/>
        </authorList>
    </citation>
    <scope>NUCLEOTIDE SEQUENCE</scope>
</reference>
<feature type="non-terminal residue" evidence="1">
    <location>
        <position position="193"/>
    </location>
</feature>
<dbReference type="PANTHER" id="PTHR48152:SF3">
    <property type="entry name" value="DUF946 FAMILY PROTEIN (DUF946)"/>
    <property type="match status" value="1"/>
</dbReference>
<evidence type="ECO:0000313" key="1">
    <source>
        <dbReference type="EMBL" id="BBN68885.1"/>
    </source>
</evidence>
<organism evidence="1">
    <name type="scientific">Prunus dulcis</name>
    <name type="common">Almond</name>
    <name type="synonym">Amygdalus dulcis</name>
    <dbReference type="NCBI Taxonomy" id="3755"/>
    <lineage>
        <taxon>Eukaryota</taxon>
        <taxon>Viridiplantae</taxon>
        <taxon>Streptophyta</taxon>
        <taxon>Embryophyta</taxon>
        <taxon>Tracheophyta</taxon>
        <taxon>Spermatophyta</taxon>
        <taxon>Magnoliopsida</taxon>
        <taxon>eudicotyledons</taxon>
        <taxon>Gunneridae</taxon>
        <taxon>Pentapetalae</taxon>
        <taxon>rosids</taxon>
        <taxon>fabids</taxon>
        <taxon>Rosales</taxon>
        <taxon>Rosaceae</taxon>
        <taxon>Amygdaloideae</taxon>
        <taxon>Amygdaleae</taxon>
        <taxon>Prunus</taxon>
    </lineage>
</organism>
<dbReference type="AlphaFoldDB" id="A0A5H2XRT8"/>
<name>A0A5H2XRT8_PRUDU</name>
<sequence>MGNCAALSASARGVFKKSKALPIETTFKLPAPLPSWPPGDGFASESIELGGLQVYQISSFSKVWATHEGTRQPWGKLLRTFTLTESQPNNKPLSGWALAAKSTKDKDEDEDDHPLLKKPLDYTLVWNSESLKTLKKEGDGYVWLPTPPHGYEAIGHVVTSSPEKPSLDQIRCVRSDHTDHCEADSWIWARYRW</sequence>